<keyword evidence="4" id="KW-1185">Reference proteome</keyword>
<dbReference type="AlphaFoldDB" id="A0A5B7JU38"/>
<evidence type="ECO:0000313" key="3">
    <source>
        <dbReference type="EMBL" id="MPC96627.1"/>
    </source>
</evidence>
<dbReference type="PANTHER" id="PTHR46599:SF3">
    <property type="entry name" value="PIGGYBAC TRANSPOSABLE ELEMENT-DERIVED PROTEIN 4"/>
    <property type="match status" value="1"/>
</dbReference>
<feature type="domain" description="PiggyBac transposable element-derived protein 4 C-terminal zinc-finger" evidence="2">
    <location>
        <begin position="108"/>
        <end position="153"/>
    </location>
</feature>
<accession>A0A5B7JU38</accession>
<proteinExistence type="predicted"/>
<dbReference type="Pfam" id="PF13842">
    <property type="entry name" value="zf-Tnp_2"/>
    <property type="match status" value="1"/>
</dbReference>
<dbReference type="PANTHER" id="PTHR46599">
    <property type="entry name" value="PIGGYBAC TRANSPOSABLE ELEMENT-DERIVED PROTEIN 4"/>
    <property type="match status" value="1"/>
</dbReference>
<organism evidence="3 4">
    <name type="scientific">Portunus trituberculatus</name>
    <name type="common">Swimming crab</name>
    <name type="synonym">Neptunus trituberculatus</name>
    <dbReference type="NCBI Taxonomy" id="210409"/>
    <lineage>
        <taxon>Eukaryota</taxon>
        <taxon>Metazoa</taxon>
        <taxon>Ecdysozoa</taxon>
        <taxon>Arthropoda</taxon>
        <taxon>Crustacea</taxon>
        <taxon>Multicrustacea</taxon>
        <taxon>Malacostraca</taxon>
        <taxon>Eumalacostraca</taxon>
        <taxon>Eucarida</taxon>
        <taxon>Decapoda</taxon>
        <taxon>Pleocyemata</taxon>
        <taxon>Brachyura</taxon>
        <taxon>Eubrachyura</taxon>
        <taxon>Portunoidea</taxon>
        <taxon>Portunidae</taxon>
        <taxon>Portuninae</taxon>
        <taxon>Portunus</taxon>
    </lineage>
</organism>
<sequence length="156" mass="17957">MMKVTRKQKGLKKKKKRLSGHKSPASSVAHLISALFFVDIMMLNAHILFKEKTCKNPTLQDFVIKVVRQLLEENAVEHPTPGCHVVDNPVRLTGQHFPCTLQPRPDMKKKKVQKACHVCSHTKRRPRKRSDTRYCCHECDVALCIEPCFAEYHTLL</sequence>
<comment type="caution">
    <text evidence="3">The sequence shown here is derived from an EMBL/GenBank/DDBJ whole genome shotgun (WGS) entry which is preliminary data.</text>
</comment>
<feature type="region of interest" description="Disordered" evidence="1">
    <location>
        <begin position="1"/>
        <end position="23"/>
    </location>
</feature>
<name>A0A5B7JU38_PORTR</name>
<evidence type="ECO:0000256" key="1">
    <source>
        <dbReference type="SAM" id="MobiDB-lite"/>
    </source>
</evidence>
<reference evidence="3 4" key="1">
    <citation type="submission" date="2019-05" db="EMBL/GenBank/DDBJ databases">
        <title>Another draft genome of Portunus trituberculatus and its Hox gene families provides insights of decapod evolution.</title>
        <authorList>
            <person name="Jeong J.-H."/>
            <person name="Song I."/>
            <person name="Kim S."/>
            <person name="Choi T."/>
            <person name="Kim D."/>
            <person name="Ryu S."/>
            <person name="Kim W."/>
        </authorList>
    </citation>
    <scope>NUCLEOTIDE SEQUENCE [LARGE SCALE GENOMIC DNA]</scope>
    <source>
        <tissue evidence="3">Muscle</tissue>
    </source>
</reference>
<dbReference type="Proteomes" id="UP000324222">
    <property type="component" value="Unassembled WGS sequence"/>
</dbReference>
<protein>
    <submittedName>
        <fullName evidence="3">PiggyBac transposable element-derived protein 4</fullName>
    </submittedName>
</protein>
<feature type="compositionally biased region" description="Basic residues" evidence="1">
    <location>
        <begin position="1"/>
        <end position="20"/>
    </location>
</feature>
<evidence type="ECO:0000313" key="4">
    <source>
        <dbReference type="Proteomes" id="UP000324222"/>
    </source>
</evidence>
<dbReference type="EMBL" id="VSRR010106753">
    <property type="protein sequence ID" value="MPC96627.1"/>
    <property type="molecule type" value="Genomic_DNA"/>
</dbReference>
<gene>
    <name evidence="3" type="primary">PGBD4_5</name>
    <name evidence="3" type="ORF">E2C01_091896</name>
</gene>
<dbReference type="InterPro" id="IPR032718">
    <property type="entry name" value="PGBD4_Znf_C"/>
</dbReference>
<evidence type="ECO:0000259" key="2">
    <source>
        <dbReference type="Pfam" id="PF13842"/>
    </source>
</evidence>